<evidence type="ECO:0000259" key="2">
    <source>
        <dbReference type="PROSITE" id="PS50011"/>
    </source>
</evidence>
<protein>
    <recommendedName>
        <fullName evidence="2">Protein kinase domain-containing protein</fullName>
    </recommendedName>
</protein>
<feature type="binding site" evidence="1">
    <location>
        <position position="76"/>
    </location>
    <ligand>
        <name>ATP</name>
        <dbReference type="ChEBI" id="CHEBI:30616"/>
    </ligand>
</feature>
<name>A0ABQ9J4E6_9CUCU</name>
<dbReference type="Gene3D" id="3.30.200.20">
    <property type="entry name" value="Phosphorylase Kinase, domain 1"/>
    <property type="match status" value="1"/>
</dbReference>
<dbReference type="InterPro" id="IPR017441">
    <property type="entry name" value="Protein_kinase_ATP_BS"/>
</dbReference>
<organism evidence="3 4">
    <name type="scientific">Molorchus minor</name>
    <dbReference type="NCBI Taxonomy" id="1323400"/>
    <lineage>
        <taxon>Eukaryota</taxon>
        <taxon>Metazoa</taxon>
        <taxon>Ecdysozoa</taxon>
        <taxon>Arthropoda</taxon>
        <taxon>Hexapoda</taxon>
        <taxon>Insecta</taxon>
        <taxon>Pterygota</taxon>
        <taxon>Neoptera</taxon>
        <taxon>Endopterygota</taxon>
        <taxon>Coleoptera</taxon>
        <taxon>Polyphaga</taxon>
        <taxon>Cucujiformia</taxon>
        <taxon>Chrysomeloidea</taxon>
        <taxon>Cerambycidae</taxon>
        <taxon>Lamiinae</taxon>
        <taxon>Monochamini</taxon>
        <taxon>Molorchus</taxon>
    </lineage>
</organism>
<reference evidence="3" key="1">
    <citation type="journal article" date="2023" name="Insect Mol. Biol.">
        <title>Genome sequencing provides insights into the evolution of gene families encoding plant cell wall-degrading enzymes in longhorned beetles.</title>
        <authorList>
            <person name="Shin N.R."/>
            <person name="Okamura Y."/>
            <person name="Kirsch R."/>
            <person name="Pauchet Y."/>
        </authorList>
    </citation>
    <scope>NUCLEOTIDE SEQUENCE</scope>
    <source>
        <strain evidence="3">MMC_N1</strain>
    </source>
</reference>
<proteinExistence type="predicted"/>
<dbReference type="InterPro" id="IPR000719">
    <property type="entry name" value="Prot_kinase_dom"/>
</dbReference>
<gene>
    <name evidence="3" type="ORF">NQ317_012446</name>
</gene>
<keyword evidence="1" id="KW-0547">Nucleotide-binding</keyword>
<feature type="domain" description="Protein kinase" evidence="2">
    <location>
        <begin position="46"/>
        <end position="80"/>
    </location>
</feature>
<keyword evidence="1" id="KW-0067">ATP-binding</keyword>
<comment type="caution">
    <text evidence="3">The sequence shown here is derived from an EMBL/GenBank/DDBJ whole genome shotgun (WGS) entry which is preliminary data.</text>
</comment>
<dbReference type="InterPro" id="IPR011009">
    <property type="entry name" value="Kinase-like_dom_sf"/>
</dbReference>
<evidence type="ECO:0000313" key="3">
    <source>
        <dbReference type="EMBL" id="KAJ8972428.1"/>
    </source>
</evidence>
<dbReference type="PROSITE" id="PS50011">
    <property type="entry name" value="PROTEIN_KINASE_DOM"/>
    <property type="match status" value="1"/>
</dbReference>
<dbReference type="EMBL" id="JAPWTJ010001347">
    <property type="protein sequence ID" value="KAJ8972428.1"/>
    <property type="molecule type" value="Genomic_DNA"/>
</dbReference>
<evidence type="ECO:0000256" key="1">
    <source>
        <dbReference type="PROSITE-ProRule" id="PRU10141"/>
    </source>
</evidence>
<evidence type="ECO:0000313" key="4">
    <source>
        <dbReference type="Proteomes" id="UP001162164"/>
    </source>
</evidence>
<sequence>MARFLSVGNNNLCKWSVPDLLKHNFVNILTISTIIYSHYRDNMEKYEQLSIVGEGSYGVVMRCRHRETDQIVAIKKILGD</sequence>
<accession>A0ABQ9J4E6</accession>
<dbReference type="PROSITE" id="PS00107">
    <property type="entry name" value="PROTEIN_KINASE_ATP"/>
    <property type="match status" value="1"/>
</dbReference>
<dbReference type="SUPFAM" id="SSF56112">
    <property type="entry name" value="Protein kinase-like (PK-like)"/>
    <property type="match status" value="1"/>
</dbReference>
<dbReference type="Proteomes" id="UP001162164">
    <property type="component" value="Unassembled WGS sequence"/>
</dbReference>
<keyword evidence="4" id="KW-1185">Reference proteome</keyword>